<dbReference type="CDD" id="cd06257">
    <property type="entry name" value="DnaJ"/>
    <property type="match status" value="1"/>
</dbReference>
<dbReference type="GO" id="GO:0051082">
    <property type="term" value="F:unfolded protein binding"/>
    <property type="evidence" value="ECO:0007669"/>
    <property type="project" value="UniProtKB-UniRule"/>
</dbReference>
<dbReference type="GO" id="GO:0031072">
    <property type="term" value="F:heat shock protein binding"/>
    <property type="evidence" value="ECO:0007669"/>
    <property type="project" value="InterPro"/>
</dbReference>
<keyword evidence="5 8" id="KW-0143">Chaperone</keyword>
<dbReference type="FunFam" id="2.60.260.20:FF:000005">
    <property type="entry name" value="Chaperone protein dnaJ 1, mitochondrial"/>
    <property type="match status" value="1"/>
</dbReference>
<feature type="binding site" evidence="8">
    <location>
        <position position="203"/>
    </location>
    <ligand>
        <name>Zn(2+)</name>
        <dbReference type="ChEBI" id="CHEBI:29105"/>
        <label>2</label>
    </ligand>
</feature>
<dbReference type="PANTHER" id="PTHR43096:SF10">
    <property type="entry name" value="CHAPERONE PROTEIN DNAJ A6, CHLOROPLASTIC"/>
    <property type="match status" value="1"/>
</dbReference>
<evidence type="ECO:0000256" key="4">
    <source>
        <dbReference type="ARBA" id="ARBA00022833"/>
    </source>
</evidence>
<dbReference type="PROSITE" id="PS50076">
    <property type="entry name" value="DNAJ_2"/>
    <property type="match status" value="1"/>
</dbReference>
<dbReference type="GO" id="GO:0005524">
    <property type="term" value="F:ATP binding"/>
    <property type="evidence" value="ECO:0007669"/>
    <property type="project" value="InterPro"/>
</dbReference>
<dbReference type="Pfam" id="PF00226">
    <property type="entry name" value="DnaJ"/>
    <property type="match status" value="1"/>
</dbReference>
<dbReference type="SMART" id="SM00271">
    <property type="entry name" value="DnaJ"/>
    <property type="match status" value="1"/>
</dbReference>
<dbReference type="GO" id="GO:0006260">
    <property type="term" value="P:DNA replication"/>
    <property type="evidence" value="ECO:0007669"/>
    <property type="project" value="UniProtKB-KW"/>
</dbReference>
<dbReference type="Proteomes" id="UP000034207">
    <property type="component" value="Unassembled WGS sequence"/>
</dbReference>
<dbReference type="NCBIfam" id="NF008035">
    <property type="entry name" value="PRK10767.1"/>
    <property type="match status" value="1"/>
</dbReference>
<evidence type="ECO:0000259" key="11">
    <source>
        <dbReference type="PROSITE" id="PS51188"/>
    </source>
</evidence>
<feature type="repeat" description="CXXCXGXG motif" evidence="8">
    <location>
        <begin position="200"/>
        <end position="207"/>
    </location>
</feature>
<dbReference type="PATRIC" id="fig|1618345.3.peg.949"/>
<evidence type="ECO:0000313" key="12">
    <source>
        <dbReference type="EMBL" id="KKQ93534.1"/>
    </source>
</evidence>
<dbReference type="PRINTS" id="PR00625">
    <property type="entry name" value="JDOMAIN"/>
</dbReference>
<dbReference type="Pfam" id="PF00684">
    <property type="entry name" value="DnaJ_CXXCXGXG"/>
    <property type="match status" value="1"/>
</dbReference>
<name>A0A0G0P5X5_UNCC2</name>
<keyword evidence="1 8" id="KW-0479">Metal-binding</keyword>
<evidence type="ECO:0000256" key="8">
    <source>
        <dbReference type="HAMAP-Rule" id="MF_01152"/>
    </source>
</evidence>
<evidence type="ECO:0000256" key="5">
    <source>
        <dbReference type="ARBA" id="ARBA00023186"/>
    </source>
</evidence>
<accession>A0A0G0P5X5</accession>
<feature type="repeat" description="CXXCXGXG motif" evidence="8">
    <location>
        <begin position="174"/>
        <end position="181"/>
    </location>
</feature>
<comment type="caution">
    <text evidence="12">The sequence shown here is derived from an EMBL/GenBank/DDBJ whole genome shotgun (WGS) entry which is preliminary data.</text>
</comment>
<reference evidence="12 13" key="1">
    <citation type="journal article" date="2015" name="Nature">
        <title>rRNA introns, odd ribosomes, and small enigmatic genomes across a large radiation of phyla.</title>
        <authorList>
            <person name="Brown C.T."/>
            <person name="Hug L.A."/>
            <person name="Thomas B.C."/>
            <person name="Sharon I."/>
            <person name="Castelle C.J."/>
            <person name="Singh A."/>
            <person name="Wilkins M.J."/>
            <person name="Williams K.H."/>
            <person name="Banfield J.F."/>
        </authorList>
    </citation>
    <scope>NUCLEOTIDE SEQUENCE [LARGE SCALE GENOMIC DNA]</scope>
</reference>
<feature type="binding site" evidence="8">
    <location>
        <position position="157"/>
    </location>
    <ligand>
        <name>Zn(2+)</name>
        <dbReference type="ChEBI" id="CHEBI:29105"/>
        <label>1</label>
    </ligand>
</feature>
<feature type="binding site" evidence="8">
    <location>
        <position position="217"/>
    </location>
    <ligand>
        <name>Zn(2+)</name>
        <dbReference type="ChEBI" id="CHEBI:29105"/>
        <label>1</label>
    </ligand>
</feature>
<dbReference type="SUPFAM" id="SSF57938">
    <property type="entry name" value="DnaJ/Hsp40 cysteine-rich domain"/>
    <property type="match status" value="1"/>
</dbReference>
<dbReference type="EMBL" id="LBVV01000018">
    <property type="protein sequence ID" value="KKQ93534.1"/>
    <property type="molecule type" value="Genomic_DNA"/>
</dbReference>
<dbReference type="GO" id="GO:0005737">
    <property type="term" value="C:cytoplasm"/>
    <property type="evidence" value="ECO:0007669"/>
    <property type="project" value="UniProtKB-SubCell"/>
</dbReference>
<feature type="binding site" evidence="8">
    <location>
        <position position="200"/>
    </location>
    <ligand>
        <name>Zn(2+)</name>
        <dbReference type="ChEBI" id="CHEBI:29105"/>
        <label>2</label>
    </ligand>
</feature>
<feature type="binding site" evidence="8">
    <location>
        <position position="174"/>
    </location>
    <ligand>
        <name>Zn(2+)</name>
        <dbReference type="ChEBI" id="CHEBI:29105"/>
        <label>2</label>
    </ligand>
</feature>
<dbReference type="CDD" id="cd10719">
    <property type="entry name" value="DnaJ_zf"/>
    <property type="match status" value="1"/>
</dbReference>
<feature type="repeat" description="CXXCXGXG motif" evidence="8">
    <location>
        <begin position="157"/>
        <end position="164"/>
    </location>
</feature>
<feature type="binding site" evidence="8">
    <location>
        <position position="214"/>
    </location>
    <ligand>
        <name>Zn(2+)</name>
        <dbReference type="ChEBI" id="CHEBI:29105"/>
        <label>1</label>
    </ligand>
</feature>
<dbReference type="GO" id="GO:0009408">
    <property type="term" value="P:response to heat"/>
    <property type="evidence" value="ECO:0007669"/>
    <property type="project" value="InterPro"/>
</dbReference>
<comment type="cofactor">
    <cofactor evidence="8">
        <name>Zn(2+)</name>
        <dbReference type="ChEBI" id="CHEBI:29105"/>
    </cofactor>
    <text evidence="8">Binds 2 Zn(2+) ions per monomer.</text>
</comment>
<dbReference type="InterPro" id="IPR036410">
    <property type="entry name" value="HSP_DnaJ_Cys-rich_dom_sf"/>
</dbReference>
<comment type="subcellular location">
    <subcellularLocation>
        <location evidence="8">Cytoplasm</location>
    </subcellularLocation>
</comment>
<comment type="function">
    <text evidence="8">Participates actively in the response to hyperosmotic and heat shock by preventing the aggregation of stress-denatured proteins and by disaggregating proteins, also in an autonomous, DnaK-independent fashion. Unfolded proteins bind initially to DnaJ; upon interaction with the DnaJ-bound protein, DnaK hydrolyzes its bound ATP, resulting in the formation of a stable complex. GrpE releases ADP from DnaK; ATP binding to DnaK triggers the release of the substrate protein, thus completing the reaction cycle. Several rounds of ATP-dependent interactions between DnaJ, DnaK and GrpE are required for fully efficient folding. Also involved, together with DnaK and GrpE, in the DNA replication of plasmids through activation of initiation proteins.</text>
</comment>
<dbReference type="InterPro" id="IPR001305">
    <property type="entry name" value="HSP_DnaJ_Cys-rich_dom"/>
</dbReference>
<feature type="repeat" description="CXXCXGXG motif" evidence="8">
    <location>
        <begin position="214"/>
        <end position="221"/>
    </location>
</feature>
<evidence type="ECO:0000256" key="3">
    <source>
        <dbReference type="ARBA" id="ARBA00022771"/>
    </source>
</evidence>
<dbReference type="InterPro" id="IPR001623">
    <property type="entry name" value="DnaJ_domain"/>
</dbReference>
<dbReference type="STRING" id="1618345.UT18_C0018G0005"/>
<comment type="similarity">
    <text evidence="6 8">Belongs to the DnaJ family.</text>
</comment>
<dbReference type="NCBIfam" id="TIGR02349">
    <property type="entry name" value="DnaJ_bact"/>
    <property type="match status" value="1"/>
</dbReference>
<feature type="binding site" evidence="8">
    <location>
        <position position="177"/>
    </location>
    <ligand>
        <name>Zn(2+)</name>
        <dbReference type="ChEBI" id="CHEBI:29105"/>
        <label>2</label>
    </ligand>
</feature>
<dbReference type="InterPro" id="IPR002939">
    <property type="entry name" value="DnaJ_C"/>
</dbReference>
<dbReference type="Pfam" id="PF01556">
    <property type="entry name" value="DnaJ_C"/>
    <property type="match status" value="1"/>
</dbReference>
<comment type="subunit">
    <text evidence="8">Homodimer.</text>
</comment>
<feature type="binding site" evidence="8">
    <location>
        <position position="160"/>
    </location>
    <ligand>
        <name>Zn(2+)</name>
        <dbReference type="ChEBI" id="CHEBI:29105"/>
        <label>1</label>
    </ligand>
</feature>
<keyword evidence="2 8" id="KW-0677">Repeat</keyword>
<feature type="zinc finger region" description="CR-type" evidence="9">
    <location>
        <begin position="144"/>
        <end position="226"/>
    </location>
</feature>
<dbReference type="InterPro" id="IPR012724">
    <property type="entry name" value="DnaJ"/>
</dbReference>
<keyword evidence="3 8" id="KW-0863">Zinc-finger</keyword>
<evidence type="ECO:0000256" key="2">
    <source>
        <dbReference type="ARBA" id="ARBA00022737"/>
    </source>
</evidence>
<dbReference type="GO" id="GO:0008270">
    <property type="term" value="F:zinc ion binding"/>
    <property type="evidence" value="ECO:0007669"/>
    <property type="project" value="UniProtKB-UniRule"/>
</dbReference>
<keyword evidence="4 8" id="KW-0862">Zinc</keyword>
<organism evidence="12 13">
    <name type="scientific">candidate division CPR2 bacterium GW2011_GWC2_39_10</name>
    <dbReference type="NCBI Taxonomy" id="1618345"/>
    <lineage>
        <taxon>Bacteria</taxon>
        <taxon>Bacteria division CPR2</taxon>
    </lineage>
</organism>
<sequence length="368" mass="39464">MHKDYYKTLGVNKSASQAEIKRAYRKLAQEHHPDKGNGNDAKFKEINEAYSVVGDEAKRKQYDQFGFVPGSGAGPGAGGRGPGGGAYNWQDYSNVNINFEDFGGFGDIFETFFGGNRRSGATSQRRGADIEATISIDLIDVLNGTEKEVTLSKWISCDKCKGSGAEPGFGIKTCPTCKGSGQISKATQTFLGTFAQNQICPECEGAGKIPEKKCTKCAGKGRIRESKKLLVKIPKGVDNGSIIKIVGEGEAAERGGKAGDLYLHVSIKGDSRFVRQGANLLTQISISFNKAILGTVADVPVVGGSIDLKIPAGTQPGQVIKIIGKGLPYLNTSKIGDLLVHVNIEIPKKINSTQKKLLEDWDSKKGWF</sequence>
<evidence type="ECO:0000256" key="9">
    <source>
        <dbReference type="PROSITE-ProRule" id="PRU00546"/>
    </source>
</evidence>
<protein>
    <recommendedName>
        <fullName evidence="7 8">Chaperone protein DnaJ</fullName>
    </recommendedName>
</protein>
<evidence type="ECO:0000256" key="7">
    <source>
        <dbReference type="ARBA" id="ARBA00067609"/>
    </source>
</evidence>
<dbReference type="SUPFAM" id="SSF46565">
    <property type="entry name" value="Chaperone J-domain"/>
    <property type="match status" value="1"/>
</dbReference>
<dbReference type="Gene3D" id="2.60.260.20">
    <property type="entry name" value="Urease metallochaperone UreE, N-terminal domain"/>
    <property type="match status" value="2"/>
</dbReference>
<dbReference type="AlphaFoldDB" id="A0A0G0P5X5"/>
<feature type="domain" description="J" evidence="10">
    <location>
        <begin position="4"/>
        <end position="66"/>
    </location>
</feature>
<evidence type="ECO:0000256" key="1">
    <source>
        <dbReference type="ARBA" id="ARBA00022723"/>
    </source>
</evidence>
<dbReference type="Gene3D" id="1.10.287.110">
    <property type="entry name" value="DnaJ domain"/>
    <property type="match status" value="1"/>
</dbReference>
<keyword evidence="8" id="KW-0346">Stress response</keyword>
<dbReference type="InterPro" id="IPR036869">
    <property type="entry name" value="J_dom_sf"/>
</dbReference>
<keyword evidence="8" id="KW-0235">DNA replication</keyword>
<dbReference type="PROSITE" id="PS51188">
    <property type="entry name" value="ZF_CR"/>
    <property type="match status" value="1"/>
</dbReference>
<evidence type="ECO:0000259" key="10">
    <source>
        <dbReference type="PROSITE" id="PS50076"/>
    </source>
</evidence>
<comment type="domain">
    <text evidence="8">The J domain is necessary and sufficient to stimulate DnaK ATPase activity. Zinc center 1 plays an important role in the autonomous, DnaK-independent chaperone activity of DnaJ. Zinc center 2 is essential for interaction with DnaK and for DnaJ activity.</text>
</comment>
<dbReference type="GO" id="GO:0042026">
    <property type="term" value="P:protein refolding"/>
    <property type="evidence" value="ECO:0007669"/>
    <property type="project" value="TreeGrafter"/>
</dbReference>
<evidence type="ECO:0000313" key="13">
    <source>
        <dbReference type="Proteomes" id="UP000034207"/>
    </source>
</evidence>
<dbReference type="InterPro" id="IPR008971">
    <property type="entry name" value="HSP40/DnaJ_pept-bd"/>
</dbReference>
<dbReference type="HAMAP" id="MF_01152">
    <property type="entry name" value="DnaJ"/>
    <property type="match status" value="1"/>
</dbReference>
<keyword evidence="8" id="KW-0963">Cytoplasm</keyword>
<feature type="domain" description="CR-type" evidence="11">
    <location>
        <begin position="144"/>
        <end position="226"/>
    </location>
</feature>
<dbReference type="FunFam" id="2.10.230.10:FF:000002">
    <property type="entry name" value="Molecular chaperone DnaJ"/>
    <property type="match status" value="1"/>
</dbReference>
<dbReference type="PANTHER" id="PTHR43096">
    <property type="entry name" value="DNAJ HOMOLOG 1, MITOCHONDRIAL-RELATED"/>
    <property type="match status" value="1"/>
</dbReference>
<gene>
    <name evidence="8" type="primary">dnaJ</name>
    <name evidence="12" type="ORF">UT18_C0018G0005</name>
</gene>
<evidence type="ECO:0000256" key="6">
    <source>
        <dbReference type="ARBA" id="ARBA00061004"/>
    </source>
</evidence>
<dbReference type="Gene3D" id="6.20.20.10">
    <property type="match status" value="2"/>
</dbReference>
<dbReference type="CDD" id="cd10747">
    <property type="entry name" value="DnaJ_C"/>
    <property type="match status" value="1"/>
</dbReference>
<proteinExistence type="inferred from homology"/>
<dbReference type="SUPFAM" id="SSF49493">
    <property type="entry name" value="HSP40/DnaJ peptide-binding domain"/>
    <property type="match status" value="2"/>
</dbReference>